<comment type="caution">
    <text evidence="2">The sequence shown here is derived from an EMBL/GenBank/DDBJ whole genome shotgun (WGS) entry which is preliminary data.</text>
</comment>
<dbReference type="EMBL" id="JBHSZG010000001">
    <property type="protein sequence ID" value="MFC7136640.1"/>
    <property type="molecule type" value="Genomic_DNA"/>
</dbReference>
<keyword evidence="3" id="KW-1185">Reference proteome</keyword>
<dbReference type="PROSITE" id="PS51202">
    <property type="entry name" value="RCK_C"/>
    <property type="match status" value="1"/>
</dbReference>
<accession>A0ABD5XSI4</accession>
<dbReference type="AlphaFoldDB" id="A0ABD5XSI4"/>
<dbReference type="SUPFAM" id="SSF116726">
    <property type="entry name" value="TrkA C-terminal domain-like"/>
    <property type="match status" value="1"/>
</dbReference>
<sequence>MLRVADETMAAITVAADSELSRGTVGDLPGAVIAVEAADGAIEPIPARARTLAADETVYVVARPESLRELERRAGRADTAAARDA</sequence>
<evidence type="ECO:0000259" key="1">
    <source>
        <dbReference type="PROSITE" id="PS51202"/>
    </source>
</evidence>
<feature type="domain" description="RCK C-terminal" evidence="1">
    <location>
        <begin position="1"/>
        <end position="76"/>
    </location>
</feature>
<proteinExistence type="predicted"/>
<organism evidence="2 3">
    <name type="scientific">Halobaculum litoreum</name>
    <dbReference type="NCBI Taxonomy" id="3031998"/>
    <lineage>
        <taxon>Archaea</taxon>
        <taxon>Methanobacteriati</taxon>
        <taxon>Methanobacteriota</taxon>
        <taxon>Stenosarchaea group</taxon>
        <taxon>Halobacteria</taxon>
        <taxon>Halobacteriales</taxon>
        <taxon>Haloferacaceae</taxon>
        <taxon>Halobaculum</taxon>
    </lineage>
</organism>
<gene>
    <name evidence="2" type="ORF">ACFQRB_09275</name>
</gene>
<dbReference type="InterPro" id="IPR036721">
    <property type="entry name" value="RCK_C_sf"/>
</dbReference>
<name>A0ABD5XSI4_9EURY</name>
<reference evidence="2 3" key="1">
    <citation type="journal article" date="2019" name="Int. J. Syst. Evol. Microbiol.">
        <title>The Global Catalogue of Microorganisms (GCM) 10K type strain sequencing project: providing services to taxonomists for standard genome sequencing and annotation.</title>
        <authorList>
            <consortium name="The Broad Institute Genomics Platform"/>
            <consortium name="The Broad Institute Genome Sequencing Center for Infectious Disease"/>
            <person name="Wu L."/>
            <person name="Ma J."/>
        </authorList>
    </citation>
    <scope>NUCLEOTIDE SEQUENCE [LARGE SCALE GENOMIC DNA]</scope>
    <source>
        <strain evidence="2 3">DT92</strain>
    </source>
</reference>
<dbReference type="Proteomes" id="UP001596368">
    <property type="component" value="Unassembled WGS sequence"/>
</dbReference>
<evidence type="ECO:0000313" key="2">
    <source>
        <dbReference type="EMBL" id="MFC7136640.1"/>
    </source>
</evidence>
<dbReference type="InterPro" id="IPR006037">
    <property type="entry name" value="RCK_C"/>
</dbReference>
<evidence type="ECO:0000313" key="3">
    <source>
        <dbReference type="Proteomes" id="UP001596368"/>
    </source>
</evidence>
<protein>
    <recommendedName>
        <fullName evidence="1">RCK C-terminal domain-containing protein</fullName>
    </recommendedName>
</protein>